<dbReference type="PANTHER" id="PTHR13260:SF0">
    <property type="entry name" value="ANAPHASE-PROMOTING COMPLEX SUBUNIT 4"/>
    <property type="match status" value="1"/>
</dbReference>
<evidence type="ECO:0000259" key="8">
    <source>
        <dbReference type="Pfam" id="PF12896"/>
    </source>
</evidence>
<feature type="region of interest" description="Disordered" evidence="6">
    <location>
        <begin position="1"/>
        <end position="31"/>
    </location>
</feature>
<dbReference type="EMBL" id="CAICTM010000050">
    <property type="protein sequence ID" value="CAB9499003.1"/>
    <property type="molecule type" value="Genomic_DNA"/>
</dbReference>
<dbReference type="Proteomes" id="UP001153069">
    <property type="component" value="Unassembled WGS sequence"/>
</dbReference>
<dbReference type="GO" id="GO:0070979">
    <property type="term" value="P:protein K11-linked ubiquitination"/>
    <property type="evidence" value="ECO:0007669"/>
    <property type="project" value="TreeGrafter"/>
</dbReference>
<keyword evidence="10" id="KW-1185">Reference proteome</keyword>
<dbReference type="PANTHER" id="PTHR13260">
    <property type="entry name" value="ANAPHASE PROMOTING COMPLEX SUBUNIT 4 APC4"/>
    <property type="match status" value="1"/>
</dbReference>
<dbReference type="OrthoDB" id="2110451at2759"/>
<feature type="domain" description="Anaphase-promoting complex subunit 4-like WD40" evidence="7">
    <location>
        <begin position="52"/>
        <end position="135"/>
    </location>
</feature>
<dbReference type="InterPro" id="IPR024789">
    <property type="entry name" value="APC4"/>
</dbReference>
<feature type="domain" description="Anaphase-promoting complex subunit 4 long" evidence="8">
    <location>
        <begin position="296"/>
        <end position="488"/>
    </location>
</feature>
<organism evidence="9 10">
    <name type="scientific">Seminavis robusta</name>
    <dbReference type="NCBI Taxonomy" id="568900"/>
    <lineage>
        <taxon>Eukaryota</taxon>
        <taxon>Sar</taxon>
        <taxon>Stramenopiles</taxon>
        <taxon>Ochrophyta</taxon>
        <taxon>Bacillariophyta</taxon>
        <taxon>Bacillariophyceae</taxon>
        <taxon>Bacillariophycidae</taxon>
        <taxon>Naviculales</taxon>
        <taxon>Naviculaceae</taxon>
        <taxon>Seminavis</taxon>
    </lineage>
</organism>
<keyword evidence="4" id="KW-0833">Ubl conjugation pathway</keyword>
<evidence type="ECO:0000313" key="9">
    <source>
        <dbReference type="EMBL" id="CAB9499003.1"/>
    </source>
</evidence>
<proteinExistence type="predicted"/>
<protein>
    <recommendedName>
        <fullName evidence="1">Anaphase-promoting complex subunit 4</fullName>
    </recommendedName>
</protein>
<evidence type="ECO:0000259" key="7">
    <source>
        <dbReference type="Pfam" id="PF12894"/>
    </source>
</evidence>
<comment type="caution">
    <text evidence="9">The sequence shown here is derived from an EMBL/GenBank/DDBJ whole genome shotgun (WGS) entry which is preliminary data.</text>
</comment>
<dbReference type="AlphaFoldDB" id="A0A9N8H6S0"/>
<dbReference type="GO" id="GO:0051301">
    <property type="term" value="P:cell division"/>
    <property type="evidence" value="ECO:0007669"/>
    <property type="project" value="UniProtKB-KW"/>
</dbReference>
<name>A0A9N8H6S0_9STRA</name>
<evidence type="ECO:0000256" key="6">
    <source>
        <dbReference type="SAM" id="MobiDB-lite"/>
    </source>
</evidence>
<dbReference type="Pfam" id="PF12894">
    <property type="entry name" value="ANAPC4_WD40"/>
    <property type="match status" value="1"/>
</dbReference>
<reference evidence="9" key="1">
    <citation type="submission" date="2020-06" db="EMBL/GenBank/DDBJ databases">
        <authorList>
            <consortium name="Plant Systems Biology data submission"/>
        </authorList>
    </citation>
    <scope>NUCLEOTIDE SEQUENCE</scope>
    <source>
        <strain evidence="9">D6</strain>
    </source>
</reference>
<dbReference type="Pfam" id="PF12896">
    <property type="entry name" value="ANAPC4"/>
    <property type="match status" value="1"/>
</dbReference>
<evidence type="ECO:0000313" key="10">
    <source>
        <dbReference type="Proteomes" id="UP001153069"/>
    </source>
</evidence>
<feature type="compositionally biased region" description="Acidic residues" evidence="6">
    <location>
        <begin position="899"/>
        <end position="911"/>
    </location>
</feature>
<feature type="compositionally biased region" description="Acidic residues" evidence="6">
    <location>
        <begin position="16"/>
        <end position="28"/>
    </location>
</feature>
<evidence type="ECO:0000256" key="2">
    <source>
        <dbReference type="ARBA" id="ARBA00022618"/>
    </source>
</evidence>
<accession>A0A9N8H6S0</accession>
<dbReference type="GO" id="GO:0034399">
    <property type="term" value="C:nuclear periphery"/>
    <property type="evidence" value="ECO:0007669"/>
    <property type="project" value="TreeGrafter"/>
</dbReference>
<keyword evidence="2" id="KW-0132">Cell division</keyword>
<dbReference type="InterPro" id="IPR024977">
    <property type="entry name" value="Apc4-like_WD40_dom"/>
</dbReference>
<dbReference type="GO" id="GO:0031145">
    <property type="term" value="P:anaphase-promoting complex-dependent catabolic process"/>
    <property type="evidence" value="ECO:0007669"/>
    <property type="project" value="InterPro"/>
</dbReference>
<feature type="region of interest" description="Disordered" evidence="6">
    <location>
        <begin position="899"/>
        <end position="918"/>
    </location>
</feature>
<evidence type="ECO:0000256" key="3">
    <source>
        <dbReference type="ARBA" id="ARBA00022776"/>
    </source>
</evidence>
<evidence type="ECO:0000256" key="4">
    <source>
        <dbReference type="ARBA" id="ARBA00022786"/>
    </source>
</evidence>
<evidence type="ECO:0000256" key="1">
    <source>
        <dbReference type="ARBA" id="ARBA00016067"/>
    </source>
</evidence>
<keyword evidence="3" id="KW-0498">Mitosis</keyword>
<gene>
    <name evidence="9" type="ORF">SEMRO_50_G029210.1</name>
</gene>
<keyword evidence="5" id="KW-0131">Cell cycle</keyword>
<dbReference type="InterPro" id="IPR024790">
    <property type="entry name" value="APC4_long_dom"/>
</dbReference>
<sequence length="918" mass="101308">MDETSFDSVPDHTAAGEDDAPVEEEDNNDQAKCFSQVQSKRFWAPLLPSTCRLCPSMDLVVLGMQPANSESVLTAASLWLHRTVSWQRLSTLTNNFDGQDTDDQGVSHVEWSSDGRTFALALTNGTVVLYQVEAMVSSTSSMSGESASPGLLCAVPVAKEGIVGLKWAVGRSHPGWKLSLAEEEEAVSWSYRCKFLDKASDLLPPSEHQKLYRQPTEVNHGAEVNNSQYSALPTCKTPLSLLCVATKGKGLHIYLHGRYRLLTLPMMAQRNVEVVCSPDLSHLLVHQEKSMNLSLFSIPSLSKQKHNLQIISSLYCSITSHLEALQKHVPEILASWKVSIKPLDTKIEALVRLLKDYGVEPDLRQILRQYILIGSTSASEEMSNAIEQFFNGVQMNDQLVTRMERSLQAAIANVETTARSFLLGPSRALAFHAGELLGLARFAPSLLSPEAAKRNLDLCGVLLTTAEFTMTKIVEARFRLRDFIAWLRAKGSEVKAKGTAPNSAQSENAKKRRVPQATVEKMLSYLRSENYQSSSVVERLLGIPLTELLQDEAKFVYSCPVSSTEASRDNGVDATYERSTPTVLYATKETENAVVAVFETPRTVMAKSIWRLDLFLPVERKTEFLPVAIHSRMGRDQPKPEFDFDSEDVADEGFFSPTVLESSKVNVPHFYCRQWSIIAKTTPPSAASNENYTVKLYMIPHGWSDSTDGLDDLLAFTNFDVEEEDLLQECGLPFYLTTEIVLPEGRRILDLAFYGDDGKSNLTSGVDSGPGRERRQALGLLLASNQAVTSAQEKSIELWLIEYDSLKYQAVAAKKDSKQIFLDDGEIQSECRVIAKAQGSEEIEEEEGVVFAKARQVGSISSSASLHGSSARLMLSGSRGIGGIITTPQGVTTLELFDLEEDEEPESEDGSEAQPMDA</sequence>
<evidence type="ECO:0000256" key="5">
    <source>
        <dbReference type="ARBA" id="ARBA00023306"/>
    </source>
</evidence>
<dbReference type="GO" id="GO:0005680">
    <property type="term" value="C:anaphase-promoting complex"/>
    <property type="evidence" value="ECO:0007669"/>
    <property type="project" value="InterPro"/>
</dbReference>